<organism evidence="2 3">
    <name type="scientific">Shimia haliotis</name>
    <dbReference type="NCBI Taxonomy" id="1280847"/>
    <lineage>
        <taxon>Bacteria</taxon>
        <taxon>Pseudomonadati</taxon>
        <taxon>Pseudomonadota</taxon>
        <taxon>Alphaproteobacteria</taxon>
        <taxon>Rhodobacterales</taxon>
        <taxon>Roseobacteraceae</taxon>
    </lineage>
</organism>
<accession>A0A1I4ACN8</accession>
<dbReference type="OrthoDB" id="7868624at2"/>
<keyword evidence="1" id="KW-0812">Transmembrane</keyword>
<proteinExistence type="predicted"/>
<evidence type="ECO:0000313" key="2">
    <source>
        <dbReference type="EMBL" id="SFK54178.1"/>
    </source>
</evidence>
<dbReference type="RefSeq" id="WP_093319394.1">
    <property type="nucleotide sequence ID" value="NZ_FOSZ01000001.1"/>
</dbReference>
<feature type="transmembrane region" description="Helical" evidence="1">
    <location>
        <begin position="6"/>
        <end position="26"/>
    </location>
</feature>
<evidence type="ECO:0000256" key="1">
    <source>
        <dbReference type="SAM" id="Phobius"/>
    </source>
</evidence>
<keyword evidence="3" id="KW-1185">Reference proteome</keyword>
<sequence>MDMGTLTILLCLGGAVVTGILAFTFWRDPVAGMKSATHRSEQLPQVMTDRYVSFVFLSLAAAWHGDAGVIAVLFVAFSFMGFADGVIYARAGHPHIKHTAAGVAAALVAAVAAWTELSNGAA</sequence>
<evidence type="ECO:0000313" key="3">
    <source>
        <dbReference type="Proteomes" id="UP000198851"/>
    </source>
</evidence>
<dbReference type="EMBL" id="FOSZ01000001">
    <property type="protein sequence ID" value="SFK54178.1"/>
    <property type="molecule type" value="Genomic_DNA"/>
</dbReference>
<keyword evidence="1" id="KW-0472">Membrane</keyword>
<dbReference type="AlphaFoldDB" id="A0A1I4ACN8"/>
<name>A0A1I4ACN8_9RHOB</name>
<feature type="transmembrane region" description="Helical" evidence="1">
    <location>
        <begin position="69"/>
        <end position="88"/>
    </location>
</feature>
<keyword evidence="1" id="KW-1133">Transmembrane helix</keyword>
<reference evidence="3" key="1">
    <citation type="submission" date="2016-10" db="EMBL/GenBank/DDBJ databases">
        <authorList>
            <person name="Varghese N."/>
            <person name="Submissions S."/>
        </authorList>
    </citation>
    <scope>NUCLEOTIDE SEQUENCE [LARGE SCALE GENOMIC DNA]</scope>
    <source>
        <strain evidence="3">DSM 28453</strain>
    </source>
</reference>
<gene>
    <name evidence="2" type="ORF">SAMN04488036_101305</name>
</gene>
<protein>
    <submittedName>
        <fullName evidence="2">Uncharacterized protein</fullName>
    </submittedName>
</protein>
<dbReference type="STRING" id="1280847.SAMN04488036_101305"/>
<dbReference type="Proteomes" id="UP000198851">
    <property type="component" value="Unassembled WGS sequence"/>
</dbReference>